<gene>
    <name evidence="2" type="ORF">GCM10008955_06590</name>
</gene>
<feature type="region of interest" description="Disordered" evidence="1">
    <location>
        <begin position="1"/>
        <end position="30"/>
    </location>
</feature>
<evidence type="ECO:0000256" key="1">
    <source>
        <dbReference type="SAM" id="MobiDB-lite"/>
    </source>
</evidence>
<evidence type="ECO:0000313" key="2">
    <source>
        <dbReference type="EMBL" id="GGK15793.1"/>
    </source>
</evidence>
<dbReference type="RefSeq" id="WP_386839176.1">
    <property type="nucleotide sequence ID" value="NZ_JBHUEV010000001.1"/>
</dbReference>
<evidence type="ECO:0000313" key="3">
    <source>
        <dbReference type="Proteomes" id="UP000647587"/>
    </source>
</evidence>
<comment type="caution">
    <text evidence="2">The sequence shown here is derived from an EMBL/GenBank/DDBJ whole genome shotgun (WGS) entry which is preliminary data.</text>
</comment>
<dbReference type="Proteomes" id="UP000647587">
    <property type="component" value="Unassembled WGS sequence"/>
</dbReference>
<feature type="compositionally biased region" description="Low complexity" evidence="1">
    <location>
        <begin position="16"/>
        <end position="30"/>
    </location>
</feature>
<sequence>MALSSWEAMVSASCGPRSRSTSVNSSPPSRATVSLARTVACSRAAMRHGLLRERQGLLRRGLPRVLGPRQQVVYLALRRTGGRQVFL</sequence>
<proteinExistence type="predicted"/>
<protein>
    <submittedName>
        <fullName evidence="2">Uncharacterized protein</fullName>
    </submittedName>
</protein>
<reference evidence="3" key="1">
    <citation type="journal article" date="2019" name="Int. J. Syst. Evol. Microbiol.">
        <title>The Global Catalogue of Microorganisms (GCM) 10K type strain sequencing project: providing services to taxonomists for standard genome sequencing and annotation.</title>
        <authorList>
            <consortium name="The Broad Institute Genomics Platform"/>
            <consortium name="The Broad Institute Genome Sequencing Center for Infectious Disease"/>
            <person name="Wu L."/>
            <person name="Ma J."/>
        </authorList>
    </citation>
    <scope>NUCLEOTIDE SEQUENCE [LARGE SCALE GENOMIC DNA]</scope>
    <source>
        <strain evidence="3">JCM 30331</strain>
    </source>
</reference>
<name>A0ABQ2ENR3_9DEIO</name>
<accession>A0ABQ2ENR3</accession>
<organism evidence="2 3">
    <name type="scientific">Deinococcus malanensis</name>
    <dbReference type="NCBI Taxonomy" id="1706855"/>
    <lineage>
        <taxon>Bacteria</taxon>
        <taxon>Thermotogati</taxon>
        <taxon>Deinococcota</taxon>
        <taxon>Deinococci</taxon>
        <taxon>Deinococcales</taxon>
        <taxon>Deinococcaceae</taxon>
        <taxon>Deinococcus</taxon>
    </lineage>
</organism>
<dbReference type="EMBL" id="BMPP01000002">
    <property type="protein sequence ID" value="GGK15793.1"/>
    <property type="molecule type" value="Genomic_DNA"/>
</dbReference>
<keyword evidence="3" id="KW-1185">Reference proteome</keyword>